<dbReference type="CDD" id="cd00093">
    <property type="entry name" value="HTH_XRE"/>
    <property type="match status" value="1"/>
</dbReference>
<dbReference type="InterPro" id="IPR001387">
    <property type="entry name" value="Cro/C1-type_HTH"/>
</dbReference>
<evidence type="ECO:0000259" key="2">
    <source>
        <dbReference type="PROSITE" id="PS50943"/>
    </source>
</evidence>
<dbReference type="EMBL" id="FUYF01000014">
    <property type="protein sequence ID" value="SKA91878.1"/>
    <property type="molecule type" value="Genomic_DNA"/>
</dbReference>
<reference evidence="3 4" key="1">
    <citation type="submission" date="2017-02" db="EMBL/GenBank/DDBJ databases">
        <authorList>
            <person name="Peterson S.W."/>
        </authorList>
    </citation>
    <scope>NUCLEOTIDE SEQUENCE [LARGE SCALE GENOMIC DNA]</scope>
    <source>
        <strain evidence="3 4">ATCC 27749</strain>
    </source>
</reference>
<protein>
    <recommendedName>
        <fullName evidence="2">HTH cro/C1-type domain-containing protein</fullName>
    </recommendedName>
</protein>
<dbReference type="InterPro" id="IPR010982">
    <property type="entry name" value="Lambda_DNA-bd_dom_sf"/>
</dbReference>
<feature type="region of interest" description="Disordered" evidence="1">
    <location>
        <begin position="38"/>
        <end position="78"/>
    </location>
</feature>
<feature type="domain" description="HTH cro/C1-type" evidence="2">
    <location>
        <begin position="41"/>
        <end position="76"/>
    </location>
</feature>
<dbReference type="Gene3D" id="1.10.260.40">
    <property type="entry name" value="lambda repressor-like DNA-binding domains"/>
    <property type="match status" value="1"/>
</dbReference>
<dbReference type="PROSITE" id="PS50943">
    <property type="entry name" value="HTH_CROC1"/>
    <property type="match status" value="1"/>
</dbReference>
<sequence length="78" mass="9114">MRFDTFFYNLTFATTFPNKQAAYKYRVEMNRILGHDDIISRQERGPTQKQFSERTGIAQTDISKPECGNANPSLRTRH</sequence>
<dbReference type="GO" id="GO:0003677">
    <property type="term" value="F:DNA binding"/>
    <property type="evidence" value="ECO:0007669"/>
    <property type="project" value="InterPro"/>
</dbReference>
<organism evidence="3 4">
    <name type="scientific">Gemmiger formicilis</name>
    <dbReference type="NCBI Taxonomy" id="745368"/>
    <lineage>
        <taxon>Bacteria</taxon>
        <taxon>Bacillati</taxon>
        <taxon>Bacillota</taxon>
        <taxon>Clostridia</taxon>
        <taxon>Eubacteriales</taxon>
        <taxon>Gemmiger</taxon>
    </lineage>
</organism>
<evidence type="ECO:0000313" key="4">
    <source>
        <dbReference type="Proteomes" id="UP000190286"/>
    </source>
</evidence>
<name>A0A1T4XRW9_9FIRM</name>
<dbReference type="AlphaFoldDB" id="A0A1T4XRW9"/>
<gene>
    <name evidence="3" type="ORF">SAMN02745178_02175</name>
</gene>
<dbReference type="SUPFAM" id="SSF47413">
    <property type="entry name" value="lambda repressor-like DNA-binding domains"/>
    <property type="match status" value="1"/>
</dbReference>
<accession>A0A1T4XRW9</accession>
<proteinExistence type="predicted"/>
<evidence type="ECO:0000256" key="1">
    <source>
        <dbReference type="SAM" id="MobiDB-lite"/>
    </source>
</evidence>
<evidence type="ECO:0000313" key="3">
    <source>
        <dbReference type="EMBL" id="SKA91878.1"/>
    </source>
</evidence>
<dbReference type="Proteomes" id="UP000190286">
    <property type="component" value="Unassembled WGS sequence"/>
</dbReference>
<keyword evidence="4" id="KW-1185">Reference proteome</keyword>